<dbReference type="HOGENOM" id="CLU_175205_0_0_1"/>
<keyword evidence="3" id="KW-1185">Reference proteome</keyword>
<organism evidence="2 3">
    <name type="scientific">Amanita muscaria (strain Koide BX008)</name>
    <dbReference type="NCBI Taxonomy" id="946122"/>
    <lineage>
        <taxon>Eukaryota</taxon>
        <taxon>Fungi</taxon>
        <taxon>Dikarya</taxon>
        <taxon>Basidiomycota</taxon>
        <taxon>Agaricomycotina</taxon>
        <taxon>Agaricomycetes</taxon>
        <taxon>Agaricomycetidae</taxon>
        <taxon>Agaricales</taxon>
        <taxon>Pluteineae</taxon>
        <taxon>Amanitaceae</taxon>
        <taxon>Amanita</taxon>
    </lineage>
</organism>
<dbReference type="EMBL" id="KN818237">
    <property type="protein sequence ID" value="KIL66195.1"/>
    <property type="molecule type" value="Genomic_DNA"/>
</dbReference>
<protein>
    <recommendedName>
        <fullName evidence="4">Secreted protein</fullName>
    </recommendedName>
</protein>
<sequence>MSFLELCEIVLAIASIRCCCLASVEGQRTQQEAPTWIAAAIGMRHDRDIVSRRESACDECLRLPRAVMCSDPTLAITMSRRAMTKSVCGWLNCFERCKRRNIVSTVEL</sequence>
<evidence type="ECO:0000313" key="2">
    <source>
        <dbReference type="EMBL" id="KIL66195.1"/>
    </source>
</evidence>
<feature type="non-terminal residue" evidence="2">
    <location>
        <position position="108"/>
    </location>
</feature>
<name>A0A0C2SS99_AMAMK</name>
<feature type="chain" id="PRO_5002155581" description="Secreted protein" evidence="1">
    <location>
        <begin position="27"/>
        <end position="108"/>
    </location>
</feature>
<evidence type="ECO:0000256" key="1">
    <source>
        <dbReference type="SAM" id="SignalP"/>
    </source>
</evidence>
<dbReference type="AlphaFoldDB" id="A0A0C2SS99"/>
<accession>A0A0C2SS99</accession>
<keyword evidence="1" id="KW-0732">Signal</keyword>
<reference evidence="2 3" key="1">
    <citation type="submission" date="2014-04" db="EMBL/GenBank/DDBJ databases">
        <title>Evolutionary Origins and Diversification of the Mycorrhizal Mutualists.</title>
        <authorList>
            <consortium name="DOE Joint Genome Institute"/>
            <consortium name="Mycorrhizal Genomics Consortium"/>
            <person name="Kohler A."/>
            <person name="Kuo A."/>
            <person name="Nagy L.G."/>
            <person name="Floudas D."/>
            <person name="Copeland A."/>
            <person name="Barry K.W."/>
            <person name="Cichocki N."/>
            <person name="Veneault-Fourrey C."/>
            <person name="LaButti K."/>
            <person name="Lindquist E.A."/>
            <person name="Lipzen A."/>
            <person name="Lundell T."/>
            <person name="Morin E."/>
            <person name="Murat C."/>
            <person name="Riley R."/>
            <person name="Ohm R."/>
            <person name="Sun H."/>
            <person name="Tunlid A."/>
            <person name="Henrissat B."/>
            <person name="Grigoriev I.V."/>
            <person name="Hibbett D.S."/>
            <person name="Martin F."/>
        </authorList>
    </citation>
    <scope>NUCLEOTIDE SEQUENCE [LARGE SCALE GENOMIC DNA]</scope>
    <source>
        <strain evidence="2 3">Koide BX008</strain>
    </source>
</reference>
<evidence type="ECO:0008006" key="4">
    <source>
        <dbReference type="Google" id="ProtNLM"/>
    </source>
</evidence>
<proteinExistence type="predicted"/>
<feature type="signal peptide" evidence="1">
    <location>
        <begin position="1"/>
        <end position="26"/>
    </location>
</feature>
<dbReference type="InParanoid" id="A0A0C2SS99"/>
<gene>
    <name evidence="2" type="ORF">M378DRAFT_161049</name>
</gene>
<dbReference type="Proteomes" id="UP000054549">
    <property type="component" value="Unassembled WGS sequence"/>
</dbReference>
<evidence type="ECO:0000313" key="3">
    <source>
        <dbReference type="Proteomes" id="UP000054549"/>
    </source>
</evidence>